<dbReference type="WBParaSite" id="TREG1_43300.1">
    <property type="protein sequence ID" value="TREG1_43300.1"/>
    <property type="gene ID" value="TREG1_43300"/>
</dbReference>
<dbReference type="InterPro" id="IPR035076">
    <property type="entry name" value="Toxin/TOLIP"/>
</dbReference>
<dbReference type="InterPro" id="IPR045860">
    <property type="entry name" value="Snake_toxin-like_sf"/>
</dbReference>
<reference evidence="4" key="2">
    <citation type="submission" date="2023-11" db="UniProtKB">
        <authorList>
            <consortium name="WormBaseParasite"/>
        </authorList>
    </citation>
    <scope>IDENTIFICATION</scope>
</reference>
<evidence type="ECO:0000259" key="2">
    <source>
        <dbReference type="Pfam" id="PF00087"/>
    </source>
</evidence>
<evidence type="ECO:0000313" key="4">
    <source>
        <dbReference type="WBParaSite" id="TREG1_43300.1"/>
    </source>
</evidence>
<sequence>MKILGIFLIAAVLLDGIHSVKNKKVKCYRCADCPNPFDKELVTELANCNYCRTVYTYRDEDTYRIEKDCVTSCIARDRRNNNVGLVTECCDEDYCNSSPKHISTSYMIILSAALTIYTANKIF</sequence>
<evidence type="ECO:0000256" key="1">
    <source>
        <dbReference type="SAM" id="SignalP"/>
    </source>
</evidence>
<feature type="signal peptide" evidence="1">
    <location>
        <begin position="1"/>
        <end position="19"/>
    </location>
</feature>
<keyword evidence="3" id="KW-1185">Reference proteome</keyword>
<name>A0AA85JNI1_TRIRE</name>
<proteinExistence type="predicted"/>
<dbReference type="AlphaFoldDB" id="A0AA85JNI1"/>
<feature type="domain" description="Snake toxin/toxin-like" evidence="2">
    <location>
        <begin position="26"/>
        <end position="96"/>
    </location>
</feature>
<protein>
    <recommendedName>
        <fullName evidence="2">Snake toxin/toxin-like domain-containing protein</fullName>
    </recommendedName>
</protein>
<dbReference type="Pfam" id="PF00087">
    <property type="entry name" value="Toxin_TOLIP"/>
    <property type="match status" value="1"/>
</dbReference>
<dbReference type="CDD" id="cd00117">
    <property type="entry name" value="TFP"/>
    <property type="match status" value="1"/>
</dbReference>
<dbReference type="Gene3D" id="2.10.60.10">
    <property type="entry name" value="CD59"/>
    <property type="match status" value="1"/>
</dbReference>
<dbReference type="Proteomes" id="UP000050795">
    <property type="component" value="Unassembled WGS sequence"/>
</dbReference>
<reference evidence="3" key="1">
    <citation type="submission" date="2022-06" db="EMBL/GenBank/DDBJ databases">
        <authorList>
            <person name="Berger JAMES D."/>
            <person name="Berger JAMES D."/>
        </authorList>
    </citation>
    <scope>NUCLEOTIDE SEQUENCE [LARGE SCALE GENOMIC DNA]</scope>
</reference>
<accession>A0AA85JNI1</accession>
<feature type="chain" id="PRO_5041666717" description="Snake toxin/toxin-like domain-containing protein" evidence="1">
    <location>
        <begin position="20"/>
        <end position="123"/>
    </location>
</feature>
<dbReference type="SUPFAM" id="SSF57302">
    <property type="entry name" value="Snake toxin-like"/>
    <property type="match status" value="1"/>
</dbReference>
<organism evidence="3 4">
    <name type="scientific">Trichobilharzia regenti</name>
    <name type="common">Nasal bird schistosome</name>
    <dbReference type="NCBI Taxonomy" id="157069"/>
    <lineage>
        <taxon>Eukaryota</taxon>
        <taxon>Metazoa</taxon>
        <taxon>Spiralia</taxon>
        <taxon>Lophotrochozoa</taxon>
        <taxon>Platyhelminthes</taxon>
        <taxon>Trematoda</taxon>
        <taxon>Digenea</taxon>
        <taxon>Strigeidida</taxon>
        <taxon>Schistosomatoidea</taxon>
        <taxon>Schistosomatidae</taxon>
        <taxon>Trichobilharzia</taxon>
    </lineage>
</organism>
<evidence type="ECO:0000313" key="3">
    <source>
        <dbReference type="Proteomes" id="UP000050795"/>
    </source>
</evidence>
<keyword evidence="1" id="KW-0732">Signal</keyword>